<dbReference type="Gene3D" id="3.20.20.10">
    <property type="entry name" value="Alanine racemase"/>
    <property type="match status" value="1"/>
</dbReference>
<dbReference type="SUPFAM" id="SSF51419">
    <property type="entry name" value="PLP-binding barrel"/>
    <property type="match status" value="1"/>
</dbReference>
<keyword evidence="5 12" id="KW-0663">Pyridoxal phosphate</keyword>
<comment type="pathway">
    <text evidence="8">Amine and polyamine biosynthesis; putrescine biosynthesis via L-ornithine pathway; putrescine from L-ornithine: step 1/1.</text>
</comment>
<reference evidence="16" key="2">
    <citation type="submission" date="2020-05" db="UniProtKB">
        <authorList>
            <consortium name="Ensembl"/>
        </authorList>
    </citation>
    <scope>IDENTIFICATION</scope>
</reference>
<dbReference type="Gene3D" id="2.40.37.10">
    <property type="entry name" value="Lyase, Ornithine Decarboxylase, Chain A, domain 1"/>
    <property type="match status" value="1"/>
</dbReference>
<dbReference type="FunFam" id="3.20.20.10:FF:000006">
    <property type="entry name" value="Ornithine decarboxylase 1"/>
    <property type="match status" value="1"/>
</dbReference>
<evidence type="ECO:0000256" key="6">
    <source>
        <dbReference type="ARBA" id="ARBA00023115"/>
    </source>
</evidence>
<dbReference type="AlphaFoldDB" id="A0A6I8RQY1"/>
<evidence type="ECO:0000259" key="15">
    <source>
        <dbReference type="Pfam" id="PF02784"/>
    </source>
</evidence>
<evidence type="ECO:0000256" key="4">
    <source>
        <dbReference type="ARBA" id="ARBA00022793"/>
    </source>
</evidence>
<feature type="domain" description="Orn/DAP/Arg decarboxylase 2 C-terminal" evidence="14">
    <location>
        <begin position="40"/>
        <end position="388"/>
    </location>
</feature>
<evidence type="ECO:0000259" key="14">
    <source>
        <dbReference type="Pfam" id="PF00278"/>
    </source>
</evidence>
<feature type="modified residue" description="N6-(pyridoxal phosphate)lysine" evidence="12">
    <location>
        <position position="69"/>
    </location>
</feature>
<evidence type="ECO:0000256" key="3">
    <source>
        <dbReference type="ARBA" id="ARBA00022553"/>
    </source>
</evidence>
<evidence type="ECO:0000256" key="1">
    <source>
        <dbReference type="ARBA" id="ARBA00001933"/>
    </source>
</evidence>
<dbReference type="InterPro" id="IPR022644">
    <property type="entry name" value="De-COase2_N"/>
</dbReference>
<gene>
    <name evidence="16" type="primary">odc1</name>
</gene>
<dbReference type="InterPro" id="IPR002433">
    <property type="entry name" value="Orn_de-COase"/>
</dbReference>
<dbReference type="PRINTS" id="PR01182">
    <property type="entry name" value="ORNDCRBXLASE"/>
</dbReference>
<dbReference type="CDD" id="cd00622">
    <property type="entry name" value="PLPDE_III_ODC"/>
    <property type="match status" value="1"/>
</dbReference>
<evidence type="ECO:0000256" key="11">
    <source>
        <dbReference type="ARBA" id="ARBA00049127"/>
    </source>
</evidence>
<evidence type="ECO:0000256" key="5">
    <source>
        <dbReference type="ARBA" id="ARBA00022898"/>
    </source>
</evidence>
<evidence type="ECO:0000256" key="9">
    <source>
        <dbReference type="ARBA" id="ARBA00034138"/>
    </source>
</evidence>
<keyword evidence="4" id="KW-0210">Decarboxylase</keyword>
<dbReference type="Xenbase" id="XB-GENE-478945">
    <property type="gene designation" value="odc1"/>
</dbReference>
<keyword evidence="6" id="KW-0620">Polyamine biosynthesis</keyword>
<dbReference type="PROSITE" id="PS00879">
    <property type="entry name" value="ODR_DC_2_2"/>
    <property type="match status" value="1"/>
</dbReference>
<evidence type="ECO:0000256" key="2">
    <source>
        <dbReference type="ARBA" id="ARBA00008872"/>
    </source>
</evidence>
<dbReference type="PROSITE" id="PS00878">
    <property type="entry name" value="ODR_DC_2_1"/>
    <property type="match status" value="1"/>
</dbReference>
<dbReference type="GeneTree" id="ENSGT00950000182995"/>
<dbReference type="GO" id="GO:0006596">
    <property type="term" value="P:polyamine biosynthetic process"/>
    <property type="evidence" value="ECO:0007669"/>
    <property type="project" value="UniProtKB-KW"/>
</dbReference>
<dbReference type="InParanoid" id="A0A6I8RQY1"/>
<keyword evidence="3" id="KW-0597">Phosphoprotein</keyword>
<dbReference type="EC" id="4.1.1.17" evidence="9"/>
<dbReference type="InterPro" id="IPR029066">
    <property type="entry name" value="PLP-binding_barrel"/>
</dbReference>
<keyword evidence="7" id="KW-0456">Lyase</keyword>
<proteinExistence type="inferred from homology"/>
<dbReference type="GO" id="GO:0004586">
    <property type="term" value="F:ornithine decarboxylase activity"/>
    <property type="evidence" value="ECO:0007669"/>
    <property type="project" value="UniProtKB-EC"/>
</dbReference>
<comment type="cofactor">
    <cofactor evidence="1 12">
        <name>pyridoxal 5'-phosphate</name>
        <dbReference type="ChEBI" id="CHEBI:597326"/>
    </cofactor>
</comment>
<comment type="similarity">
    <text evidence="2 13">Belongs to the Orn/Lys/Arg decarboxylase class-II family.</text>
</comment>
<evidence type="ECO:0000256" key="7">
    <source>
        <dbReference type="ARBA" id="ARBA00023239"/>
    </source>
</evidence>
<dbReference type="PANTHER" id="PTHR11482">
    <property type="entry name" value="ARGININE/DIAMINOPIMELATE/ORNITHINE DECARBOXYLASE"/>
    <property type="match status" value="1"/>
</dbReference>
<reference evidence="16" key="1">
    <citation type="journal article" date="2010" name="Science">
        <title>The genome of the Western clawed frog Xenopus tropicalis.</title>
        <authorList>
            <person name="Hellsten U."/>
            <person name="Harland R.M."/>
            <person name="Gilchrist M.J."/>
            <person name="Hendrix D."/>
            <person name="Jurka J."/>
            <person name="Kapitonov V."/>
            <person name="Ovcharenko I."/>
            <person name="Putnam N.H."/>
            <person name="Shu S."/>
            <person name="Taher L."/>
            <person name="Blitz I.L."/>
            <person name="Blumberg B."/>
            <person name="Dichmann D.S."/>
            <person name="Dubchak I."/>
            <person name="Amaya E."/>
            <person name="Detter J.C."/>
            <person name="Fletcher R."/>
            <person name="Gerhard D.S."/>
            <person name="Goodstein D."/>
            <person name="Graves T."/>
            <person name="Grigoriev I.V."/>
            <person name="Grimwood J."/>
            <person name="Kawashima T."/>
            <person name="Lindquist E."/>
            <person name="Lucas S.M."/>
            <person name="Mead P.E."/>
            <person name="Mitros T."/>
            <person name="Ogino H."/>
            <person name="Ohta Y."/>
            <person name="Poliakov A.V."/>
            <person name="Pollet N."/>
            <person name="Robert J."/>
            <person name="Salamov A."/>
            <person name="Sater A.K."/>
            <person name="Schmutz J."/>
            <person name="Terry A."/>
            <person name="Vize P.D."/>
            <person name="Warren W.C."/>
            <person name="Wells D."/>
            <person name="Wills A."/>
            <person name="Wilson R.K."/>
            <person name="Zimmerman L.B."/>
            <person name="Zorn A.M."/>
            <person name="Grainger R."/>
            <person name="Grammer T."/>
            <person name="Khokha M.K."/>
            <person name="Richardson P.M."/>
            <person name="Rokhsar D.S."/>
        </authorList>
    </citation>
    <scope>NUCLEOTIDE SEQUENCE [LARGE SCALE GENOMIC DNA]</scope>
    <source>
        <strain evidence="16">Nigerian</strain>
    </source>
</reference>
<feature type="active site" description="Proton donor" evidence="12">
    <location>
        <position position="361"/>
    </location>
</feature>
<dbReference type="SUPFAM" id="SSF50621">
    <property type="entry name" value="Alanine racemase C-terminal domain-like"/>
    <property type="match status" value="1"/>
</dbReference>
<dbReference type="Ensembl" id="ENSXETT00000097616">
    <property type="protein sequence ID" value="ENSXETP00000083000"/>
    <property type="gene ID" value="ENSXETG00000003519"/>
</dbReference>
<evidence type="ECO:0000313" key="16">
    <source>
        <dbReference type="Ensembl" id="ENSXETP00000083000"/>
    </source>
</evidence>
<accession>A0A6I8RQY1</accession>
<dbReference type="InterPro" id="IPR022643">
    <property type="entry name" value="De-COase2_C"/>
</dbReference>
<dbReference type="Pfam" id="PF00278">
    <property type="entry name" value="Orn_DAP_Arg_deC"/>
    <property type="match status" value="1"/>
</dbReference>
<dbReference type="PANTHER" id="PTHR11482:SF42">
    <property type="entry name" value="ORNITHINE DECARBOXYLASE"/>
    <property type="match status" value="1"/>
</dbReference>
<dbReference type="FunFam" id="2.40.37.10:FF:000005">
    <property type="entry name" value="Ornithine decarboxylase"/>
    <property type="match status" value="1"/>
</dbReference>
<evidence type="ECO:0000256" key="13">
    <source>
        <dbReference type="RuleBase" id="RU003737"/>
    </source>
</evidence>
<dbReference type="InterPro" id="IPR022657">
    <property type="entry name" value="De-COase2_CS"/>
</dbReference>
<comment type="catalytic activity">
    <reaction evidence="11">
        <text>L-ornithine + H(+) = putrescine + CO2</text>
        <dbReference type="Rhea" id="RHEA:22964"/>
        <dbReference type="ChEBI" id="CHEBI:15378"/>
        <dbReference type="ChEBI" id="CHEBI:16526"/>
        <dbReference type="ChEBI" id="CHEBI:46911"/>
        <dbReference type="ChEBI" id="CHEBI:326268"/>
        <dbReference type="EC" id="4.1.1.17"/>
    </reaction>
</comment>
<evidence type="ECO:0000256" key="10">
    <source>
        <dbReference type="ARBA" id="ARBA00037173"/>
    </source>
</evidence>
<dbReference type="InterPro" id="IPR009006">
    <property type="entry name" value="Ala_racemase/Decarboxylase_C"/>
</dbReference>
<protein>
    <recommendedName>
        <fullName evidence="9">ornithine decarboxylase</fullName>
        <ecNumber evidence="9">4.1.1.17</ecNumber>
    </recommendedName>
</protein>
<name>A0A6I8RQY1_XENTR</name>
<dbReference type="InterPro" id="IPR000183">
    <property type="entry name" value="Orn/DAP/Arg_de-COase"/>
</dbReference>
<dbReference type="Bgee" id="ENSXETG00000003519">
    <property type="expression patterns" value="Expressed in egg cell and 18 other cell types or tissues"/>
</dbReference>
<dbReference type="GO" id="GO:0042462">
    <property type="term" value="P:eye photoreceptor cell development"/>
    <property type="evidence" value="ECO:0007669"/>
    <property type="project" value="Ensembl"/>
</dbReference>
<sequence length="490" mass="54478">MNSFSNDDFDFSFLEEGFCARDIVEQKINEVSLSDDKDAFYVADLGDIVKKHVRWFKALPRVTPFYAVKCNDSKAIVKTLSLLGAGFDCASKTEIQLVQSIGVSSERIIYANPCKQVSQIKYAASCGVEKMTFDSEVELMKVARNHPNAKLVLRIATDDSKAVCRLSVKFGATLKTSRLLLERAKELNVDIIGVSFHVGSGCTDPQTYVQAVSDARCVFDMGAELGFNMHLLDIGGGFPGSEDVKLKFEEITSVINPALDKYFPVDSGVTIIAEPGRYYVASAFTLAVNIIAKKVMVNEQSGSDDEEDAANDKTLMYYVNDGVYGSFNCILFDHAHVKPVLTKKPKPDESFYSSSIWGPTCDGLDRIVERFDLPELQVGDWMLFENMGAYTVAASSTFNGFQRPTLYYVMSRPHWQLMHDIKEHGILPEVPELSAHRVSCAQESGIELAPTICPTASINIVFASINATKWMTVRWGHIICVPMETFFYVF</sequence>
<organism evidence="16">
    <name type="scientific">Xenopus tropicalis</name>
    <name type="common">Western clawed frog</name>
    <name type="synonym">Silurana tropicalis</name>
    <dbReference type="NCBI Taxonomy" id="8364"/>
    <lineage>
        <taxon>Eukaryota</taxon>
        <taxon>Metazoa</taxon>
        <taxon>Chordata</taxon>
        <taxon>Craniata</taxon>
        <taxon>Vertebrata</taxon>
        <taxon>Euteleostomi</taxon>
        <taxon>Amphibia</taxon>
        <taxon>Batrachia</taxon>
        <taxon>Anura</taxon>
        <taxon>Pipoidea</taxon>
        <taxon>Pipidae</taxon>
        <taxon>Xenopodinae</taxon>
        <taxon>Xenopus</taxon>
        <taxon>Silurana</taxon>
    </lineage>
</organism>
<feature type="domain" description="Orn/DAP/Arg decarboxylase 2 N-terminal" evidence="15">
    <location>
        <begin position="45"/>
        <end position="281"/>
    </location>
</feature>
<dbReference type="PRINTS" id="PR01179">
    <property type="entry name" value="ODADCRBXLASE"/>
</dbReference>
<evidence type="ECO:0000256" key="8">
    <source>
        <dbReference type="ARBA" id="ARBA00034115"/>
    </source>
</evidence>
<dbReference type="FunCoup" id="A0A6I8RQY1">
    <property type="interactions" value="349"/>
</dbReference>
<dbReference type="InterPro" id="IPR022653">
    <property type="entry name" value="De-COase2_pyr-phos_BS"/>
</dbReference>
<comment type="function">
    <text evidence="10">Catalyzes the first and rate-limiting step of polyamine biosynthesis that converts ornithine into putrescine, which is the precursor for the polyamines, spermidine and spermine. Polyamines are essential for cell proliferation and are implicated in cellular processes, ranging from DNA replication to apoptosis.</text>
</comment>
<dbReference type="Pfam" id="PF02784">
    <property type="entry name" value="Orn_Arg_deC_N"/>
    <property type="match status" value="1"/>
</dbReference>
<evidence type="ECO:0000256" key="12">
    <source>
        <dbReference type="PIRSR" id="PIRSR600183-50"/>
    </source>
</evidence>